<evidence type="ECO:0000256" key="1">
    <source>
        <dbReference type="ARBA" id="ARBA00004193"/>
    </source>
</evidence>
<dbReference type="GeneID" id="93452156"/>
<evidence type="ECO:0000313" key="9">
    <source>
        <dbReference type="EMBL" id="ABL69044.1"/>
    </source>
</evidence>
<keyword evidence="5" id="KW-0472">Membrane</keyword>
<dbReference type="InterPro" id="IPR050957">
    <property type="entry name" value="BMP_lipoprotein"/>
</dbReference>
<evidence type="ECO:0000256" key="3">
    <source>
        <dbReference type="ARBA" id="ARBA00022475"/>
    </source>
</evidence>
<dbReference type="InterPro" id="IPR028082">
    <property type="entry name" value="Peripla_BP_I"/>
</dbReference>
<sequence length="328" mass="34755">MNATIRLALAASLLAAGASHAQDGELSIAMLIPGKIDDNGFMEAGYNGLLKIEKQFGAKIAYTDQVQPEQDKLEEALRALARQTPDMVIAHGGQNNEAAKTVAAEFPDIPFVVVQGGVTGPNLSSYEVLQEHSAWLGGAAAGLLTQSGVVGHISGIRVTPGLKGRGGFYHGLMHTRPDATFLTIFAGNQDDTELAARVAKAETDQGADIIFTMLNAGRQGATDAMREAGAKQIGNVIDWTKVEPDVFIASAIADVSIPSVQAVQDLVDGTWKPETVKHIGLENPEAVSLTLSDSVPAEIRDRIDTLREQIVTGEIEVSTEYSGPELEM</sequence>
<keyword evidence="3" id="KW-1003">Cell membrane</keyword>
<dbReference type="PANTHER" id="PTHR34296:SF2">
    <property type="entry name" value="ABC TRANSPORTER GUANOSINE-BINDING PROTEIN NUPN"/>
    <property type="match status" value="1"/>
</dbReference>
<dbReference type="HOGENOM" id="CLU_038813_1_1_5"/>
<dbReference type="SUPFAM" id="SSF53822">
    <property type="entry name" value="Periplasmic binding protein-like I"/>
    <property type="match status" value="1"/>
</dbReference>
<feature type="domain" description="ABC transporter substrate-binding protein PnrA-like" evidence="8">
    <location>
        <begin position="27"/>
        <end position="318"/>
    </location>
</feature>
<evidence type="ECO:0000256" key="2">
    <source>
        <dbReference type="ARBA" id="ARBA00008610"/>
    </source>
</evidence>
<dbReference type="RefSeq" id="WP_011747272.1">
    <property type="nucleotide sequence ID" value="NC_008686.1"/>
</dbReference>
<comment type="subcellular location">
    <subcellularLocation>
        <location evidence="1">Cell membrane</location>
        <topology evidence="1">Lipid-anchor</topology>
    </subcellularLocation>
</comment>
<dbReference type="EMBL" id="CP000489">
    <property type="protein sequence ID" value="ABL69044.1"/>
    <property type="molecule type" value="Genomic_DNA"/>
</dbReference>
<accession>A1B0K0</accession>
<dbReference type="Proteomes" id="UP000000361">
    <property type="component" value="Chromosome 1"/>
</dbReference>
<dbReference type="EnsemblBacteria" id="ABL69044">
    <property type="protein sequence ID" value="ABL69044"/>
    <property type="gene ID" value="Pden_0933"/>
</dbReference>
<feature type="signal peptide" evidence="7">
    <location>
        <begin position="1"/>
        <end position="21"/>
    </location>
</feature>
<evidence type="ECO:0000313" key="10">
    <source>
        <dbReference type="Proteomes" id="UP000000361"/>
    </source>
</evidence>
<dbReference type="AlphaFoldDB" id="A1B0K0"/>
<dbReference type="OrthoDB" id="149576at2"/>
<dbReference type="CDD" id="cd06304">
    <property type="entry name" value="PBP1_BmpA_Med_PnrA-like"/>
    <property type="match status" value="1"/>
</dbReference>
<dbReference type="STRING" id="318586.Pden_0933"/>
<dbReference type="GO" id="GO:0005886">
    <property type="term" value="C:plasma membrane"/>
    <property type="evidence" value="ECO:0007669"/>
    <property type="project" value="UniProtKB-SubCell"/>
</dbReference>
<dbReference type="PANTHER" id="PTHR34296">
    <property type="entry name" value="TRANSCRIPTIONAL ACTIVATOR PROTEIN MED"/>
    <property type="match status" value="1"/>
</dbReference>
<dbReference type="eggNOG" id="COG1744">
    <property type="taxonomic scope" value="Bacteria"/>
</dbReference>
<gene>
    <name evidence="9" type="ordered locus">Pden_0933</name>
</gene>
<name>A1B0K0_PARDP</name>
<evidence type="ECO:0000256" key="7">
    <source>
        <dbReference type="SAM" id="SignalP"/>
    </source>
</evidence>
<dbReference type="InterPro" id="IPR003760">
    <property type="entry name" value="PnrA-like"/>
</dbReference>
<feature type="chain" id="PRO_5002632220" evidence="7">
    <location>
        <begin position="22"/>
        <end position="328"/>
    </location>
</feature>
<proteinExistence type="inferred from homology"/>
<keyword evidence="6" id="KW-0449">Lipoprotein</keyword>
<keyword evidence="10" id="KW-1185">Reference proteome</keyword>
<evidence type="ECO:0000256" key="4">
    <source>
        <dbReference type="ARBA" id="ARBA00022729"/>
    </source>
</evidence>
<dbReference type="KEGG" id="pde:Pden_0933"/>
<evidence type="ECO:0000256" key="5">
    <source>
        <dbReference type="ARBA" id="ARBA00023136"/>
    </source>
</evidence>
<reference evidence="10" key="1">
    <citation type="submission" date="2006-12" db="EMBL/GenBank/DDBJ databases">
        <title>Complete sequence of chromosome 1 of Paracoccus denitrificans PD1222.</title>
        <authorList>
            <person name="Copeland A."/>
            <person name="Lucas S."/>
            <person name="Lapidus A."/>
            <person name="Barry K."/>
            <person name="Detter J.C."/>
            <person name="Glavina del Rio T."/>
            <person name="Hammon N."/>
            <person name="Israni S."/>
            <person name="Dalin E."/>
            <person name="Tice H."/>
            <person name="Pitluck S."/>
            <person name="Munk A.C."/>
            <person name="Brettin T."/>
            <person name="Bruce D."/>
            <person name="Han C."/>
            <person name="Tapia R."/>
            <person name="Gilna P."/>
            <person name="Schmutz J."/>
            <person name="Larimer F."/>
            <person name="Land M."/>
            <person name="Hauser L."/>
            <person name="Kyrpides N."/>
            <person name="Lykidis A."/>
            <person name="Spiro S."/>
            <person name="Richardson D.J."/>
            <person name="Moir J.W.B."/>
            <person name="Ferguson S.J."/>
            <person name="van Spanning R.J.M."/>
            <person name="Richardson P."/>
        </authorList>
    </citation>
    <scope>NUCLEOTIDE SEQUENCE [LARGE SCALE GENOMIC DNA]</scope>
    <source>
        <strain evidence="10">Pd 1222</strain>
    </source>
</reference>
<comment type="similarity">
    <text evidence="2">Belongs to the BMP lipoprotein family.</text>
</comment>
<evidence type="ECO:0000259" key="8">
    <source>
        <dbReference type="Pfam" id="PF02608"/>
    </source>
</evidence>
<dbReference type="Pfam" id="PF02608">
    <property type="entry name" value="Bmp"/>
    <property type="match status" value="1"/>
</dbReference>
<protein>
    <submittedName>
        <fullName evidence="9">Nucleoside-binding protein</fullName>
    </submittedName>
</protein>
<keyword evidence="4 7" id="KW-0732">Signal</keyword>
<organism evidence="9 10">
    <name type="scientific">Paracoccus denitrificans (strain Pd 1222)</name>
    <dbReference type="NCBI Taxonomy" id="318586"/>
    <lineage>
        <taxon>Bacteria</taxon>
        <taxon>Pseudomonadati</taxon>
        <taxon>Pseudomonadota</taxon>
        <taxon>Alphaproteobacteria</taxon>
        <taxon>Rhodobacterales</taxon>
        <taxon>Paracoccaceae</taxon>
        <taxon>Paracoccus</taxon>
    </lineage>
</organism>
<evidence type="ECO:0000256" key="6">
    <source>
        <dbReference type="ARBA" id="ARBA00023288"/>
    </source>
</evidence>
<dbReference type="Gene3D" id="3.40.50.2300">
    <property type="match status" value="2"/>
</dbReference>